<evidence type="ECO:0000256" key="1">
    <source>
        <dbReference type="SAM" id="MobiDB-lite"/>
    </source>
</evidence>
<comment type="caution">
    <text evidence="2">The sequence shown here is derived from an EMBL/GenBank/DDBJ whole genome shotgun (WGS) entry which is preliminary data.</text>
</comment>
<organism evidence="2 3">
    <name type="scientific">Candidatus Fusicatenibacter merdavium</name>
    <dbReference type="NCBI Taxonomy" id="2838600"/>
    <lineage>
        <taxon>Bacteria</taxon>
        <taxon>Bacillati</taxon>
        <taxon>Bacillota</taxon>
        <taxon>Clostridia</taxon>
        <taxon>Lachnospirales</taxon>
        <taxon>Lachnospiraceae</taxon>
        <taxon>Fusicatenibacter</taxon>
    </lineage>
</organism>
<name>A0A9D2BI80_9FIRM</name>
<reference evidence="2" key="1">
    <citation type="journal article" date="2021" name="PeerJ">
        <title>Extensive microbial diversity within the chicken gut microbiome revealed by metagenomics and culture.</title>
        <authorList>
            <person name="Gilroy R."/>
            <person name="Ravi A."/>
            <person name="Getino M."/>
            <person name="Pursley I."/>
            <person name="Horton D.L."/>
            <person name="Alikhan N.F."/>
            <person name="Baker D."/>
            <person name="Gharbi K."/>
            <person name="Hall N."/>
            <person name="Watson M."/>
            <person name="Adriaenssens E.M."/>
            <person name="Foster-Nyarko E."/>
            <person name="Jarju S."/>
            <person name="Secka A."/>
            <person name="Antonio M."/>
            <person name="Oren A."/>
            <person name="Chaudhuri R.R."/>
            <person name="La Ragione R."/>
            <person name="Hildebrand F."/>
            <person name="Pallen M.J."/>
        </authorList>
    </citation>
    <scope>NUCLEOTIDE SEQUENCE</scope>
    <source>
        <strain evidence="2">CHK183-1962</strain>
    </source>
</reference>
<dbReference type="AlphaFoldDB" id="A0A9D2BI80"/>
<feature type="compositionally biased region" description="Acidic residues" evidence="1">
    <location>
        <begin position="90"/>
        <end position="100"/>
    </location>
</feature>
<proteinExistence type="predicted"/>
<feature type="compositionally biased region" description="Basic and acidic residues" evidence="1">
    <location>
        <begin position="68"/>
        <end position="78"/>
    </location>
</feature>
<dbReference type="EMBL" id="DXEK01000095">
    <property type="protein sequence ID" value="HIX77096.1"/>
    <property type="molecule type" value="Genomic_DNA"/>
</dbReference>
<evidence type="ECO:0000313" key="3">
    <source>
        <dbReference type="Proteomes" id="UP000886890"/>
    </source>
</evidence>
<protein>
    <submittedName>
        <fullName evidence="2">Uncharacterized protein</fullName>
    </submittedName>
</protein>
<feature type="compositionally biased region" description="Acidic residues" evidence="1">
    <location>
        <begin position="35"/>
        <end position="48"/>
    </location>
</feature>
<reference evidence="2" key="2">
    <citation type="submission" date="2021-04" db="EMBL/GenBank/DDBJ databases">
        <authorList>
            <person name="Gilroy R."/>
        </authorList>
    </citation>
    <scope>NUCLEOTIDE SEQUENCE</scope>
    <source>
        <strain evidence="2">CHK183-1962</strain>
    </source>
</reference>
<feature type="compositionally biased region" description="Low complexity" evidence="1">
    <location>
        <begin position="79"/>
        <end position="89"/>
    </location>
</feature>
<accession>A0A9D2BI80</accession>
<evidence type="ECO:0000313" key="2">
    <source>
        <dbReference type="EMBL" id="HIX77096.1"/>
    </source>
</evidence>
<feature type="region of interest" description="Disordered" evidence="1">
    <location>
        <begin position="32"/>
        <end position="100"/>
    </location>
</feature>
<dbReference type="Proteomes" id="UP000886890">
    <property type="component" value="Unassembled WGS sequence"/>
</dbReference>
<sequence length="100" mass="10789">MAKKLAKTLCGLTIVMVAVGGVLAYLKTRDGKDSLDEDFDDFTDEFETQDPSGDQDAYTERTYTTLSKETKKEDDKEAAASGAENSSGEDSGETSDETSN</sequence>
<gene>
    <name evidence="2" type="ORF">H9734_05815</name>
</gene>